<dbReference type="eggNOG" id="COG4104">
    <property type="taxonomic scope" value="Bacteria"/>
</dbReference>
<protein>
    <recommendedName>
        <fullName evidence="3">Type VI secretion protein</fullName>
    </recommendedName>
</protein>
<dbReference type="EMBL" id="ANAH02000071">
    <property type="protein sequence ID" value="EPX55474.1"/>
    <property type="molecule type" value="Genomic_DNA"/>
</dbReference>
<dbReference type="RefSeq" id="WP_002624163.1">
    <property type="nucleotide sequence ID" value="NZ_ANAH02000071.1"/>
</dbReference>
<evidence type="ECO:0008006" key="3">
    <source>
        <dbReference type="Google" id="ProtNLM"/>
    </source>
</evidence>
<dbReference type="Proteomes" id="UP000011682">
    <property type="component" value="Unassembled WGS sequence"/>
</dbReference>
<dbReference type="Pfam" id="PF05488">
    <property type="entry name" value="PAAR_motif"/>
    <property type="match status" value="1"/>
</dbReference>
<dbReference type="InterPro" id="IPR008727">
    <property type="entry name" value="PAAR_motif"/>
</dbReference>
<dbReference type="Gene3D" id="2.60.200.60">
    <property type="match status" value="2"/>
</dbReference>
<accession>S9Q2F7</accession>
<sequence>MPPAARISDMHVCPKVEPGPVPHVGGPTSSGESTVIIGGMPAARIGDSLVCFGGPPDSISQGESTVIIGGKPAARLGDGTSHGGVLVAGCPTVIIGSSAQAQTVVVAARDGTPFCEECEKRKREQEQAQRDAQSQA</sequence>
<name>S9Q2F7_CYSF2</name>
<gene>
    <name evidence="1" type="ORF">D187_009085</name>
</gene>
<organism evidence="1 2">
    <name type="scientific">Cystobacter fuscus (strain ATCC 25194 / DSM 2262 / NBRC 100088 / M29)</name>
    <dbReference type="NCBI Taxonomy" id="1242864"/>
    <lineage>
        <taxon>Bacteria</taxon>
        <taxon>Pseudomonadati</taxon>
        <taxon>Myxococcota</taxon>
        <taxon>Myxococcia</taxon>
        <taxon>Myxococcales</taxon>
        <taxon>Cystobacterineae</taxon>
        <taxon>Archangiaceae</taxon>
        <taxon>Cystobacter</taxon>
    </lineage>
</organism>
<evidence type="ECO:0000313" key="2">
    <source>
        <dbReference type="Proteomes" id="UP000011682"/>
    </source>
</evidence>
<dbReference type="AlphaFoldDB" id="S9Q2F7"/>
<proteinExistence type="predicted"/>
<evidence type="ECO:0000313" key="1">
    <source>
        <dbReference type="EMBL" id="EPX55474.1"/>
    </source>
</evidence>
<keyword evidence="2" id="KW-1185">Reference proteome</keyword>
<dbReference type="OrthoDB" id="9807902at2"/>
<dbReference type="CDD" id="cd14738">
    <property type="entry name" value="PAAR_2"/>
    <property type="match status" value="1"/>
</dbReference>
<reference evidence="1" key="1">
    <citation type="submission" date="2013-05" db="EMBL/GenBank/DDBJ databases">
        <title>Genome assembly of Cystobacter fuscus DSM 2262.</title>
        <authorList>
            <person name="Sharma G."/>
            <person name="Khatri I."/>
            <person name="Kaur C."/>
            <person name="Mayilraj S."/>
            <person name="Subramanian S."/>
        </authorList>
    </citation>
    <scope>NUCLEOTIDE SEQUENCE [LARGE SCALE GENOMIC DNA]</scope>
    <source>
        <strain evidence="1">DSM 2262</strain>
    </source>
</reference>
<comment type="caution">
    <text evidence="1">The sequence shown here is derived from an EMBL/GenBank/DDBJ whole genome shotgun (WGS) entry which is preliminary data.</text>
</comment>